<dbReference type="AlphaFoldDB" id="A0A154PKJ3"/>
<evidence type="ECO:0000256" key="1">
    <source>
        <dbReference type="ARBA" id="ARBA00049983"/>
    </source>
</evidence>
<dbReference type="GO" id="GO:0042273">
    <property type="term" value="P:ribosomal large subunit biogenesis"/>
    <property type="evidence" value="ECO:0007669"/>
    <property type="project" value="TreeGrafter"/>
</dbReference>
<gene>
    <name evidence="3" type="ORF">WN55_03586</name>
</gene>
<proteinExistence type="inferred from homology"/>
<protein>
    <submittedName>
        <fullName evidence="3">HEAT repeat-containing protein 3</fullName>
    </submittedName>
</protein>
<dbReference type="STRING" id="178035.A0A154PKJ3"/>
<dbReference type="SUPFAM" id="SSF48371">
    <property type="entry name" value="ARM repeat"/>
    <property type="match status" value="1"/>
</dbReference>
<dbReference type="Proteomes" id="UP000076502">
    <property type="component" value="Unassembled WGS sequence"/>
</dbReference>
<dbReference type="Pfam" id="PF25567">
    <property type="entry name" value="TPR_SYO1"/>
    <property type="match status" value="1"/>
</dbReference>
<dbReference type="PANTHER" id="PTHR13347">
    <property type="entry name" value="HEAT REPEAT-CONTAINING PROTEIN 3"/>
    <property type="match status" value="1"/>
</dbReference>
<dbReference type="InterPro" id="IPR057990">
    <property type="entry name" value="TPR_SYO1"/>
</dbReference>
<dbReference type="InterPro" id="IPR011989">
    <property type="entry name" value="ARM-like"/>
</dbReference>
<evidence type="ECO:0000259" key="2">
    <source>
        <dbReference type="Pfam" id="PF25567"/>
    </source>
</evidence>
<accession>A0A154PKJ3</accession>
<dbReference type="PANTHER" id="PTHR13347:SF1">
    <property type="entry name" value="HEAT REPEAT-CONTAINING PROTEIN 3"/>
    <property type="match status" value="1"/>
</dbReference>
<keyword evidence="4" id="KW-1185">Reference proteome</keyword>
<name>A0A154PKJ3_DUFNO</name>
<dbReference type="InterPro" id="IPR016024">
    <property type="entry name" value="ARM-type_fold"/>
</dbReference>
<organism evidence="3 4">
    <name type="scientific">Dufourea novaeangliae</name>
    <name type="common">Sweat bee</name>
    <dbReference type="NCBI Taxonomy" id="178035"/>
    <lineage>
        <taxon>Eukaryota</taxon>
        <taxon>Metazoa</taxon>
        <taxon>Ecdysozoa</taxon>
        <taxon>Arthropoda</taxon>
        <taxon>Hexapoda</taxon>
        <taxon>Insecta</taxon>
        <taxon>Pterygota</taxon>
        <taxon>Neoptera</taxon>
        <taxon>Endopterygota</taxon>
        <taxon>Hymenoptera</taxon>
        <taxon>Apocrita</taxon>
        <taxon>Aculeata</taxon>
        <taxon>Apoidea</taxon>
        <taxon>Anthophila</taxon>
        <taxon>Halictidae</taxon>
        <taxon>Rophitinae</taxon>
        <taxon>Dufourea</taxon>
    </lineage>
</organism>
<dbReference type="GO" id="GO:0006606">
    <property type="term" value="P:protein import into nucleus"/>
    <property type="evidence" value="ECO:0007669"/>
    <property type="project" value="TreeGrafter"/>
</dbReference>
<sequence length="605" mass="67596">MGKQKRDRRKPHKENPTGLLSVKDFEVTEAENVINEDRETALQRAYEEIQSVNVEEKLSGLQTLESMSCDSELAVQIAKDGIAKMIGPLLIDRNVLVRSGSVSALRYIADNGKEEAYNSLMKDDIMTPLCSSLKQYYIDWQPTLNQSEKSKVNNEKEAFVQAVTLLWTLCENNEYAIKYSNEEDLVSILTKFLDITVYGMEIATVTVQCLLSLSEDNSIAVKKLKCCENTLLQLLSLESNDTNESEIVCLKTAVTGLLIGLSNCVENNSMSTVCKAIIGLSETLSIDCKQLMCNFISILPYEKNAFSNIHKKKVQDSRKLFGAQQQALEILANLCSEDQESDNDSNLEDSDCEIDGIDDICMSDKLNKMNLSLPLEIIEVFNSCNIIAKVWDKTTAVDKDTVEILEQNGDGKAILHQMHTLNCRAYLCLNNLISCLELDALGGMEKIYRMWVNIGTVVFKDANPNDTELLESATAAMRAILQKLSEVKPNVFNQLTLTDLQPMLNGERQCTNANVRANLLRILGNFALILINNNVPQTHELVKQVTVFLLDACMTESKAWVIAEALDAIMDIYSEDDSDQLAHEIELVGKLHALVPLFKNKASLF</sequence>
<dbReference type="InterPro" id="IPR052616">
    <property type="entry name" value="SYO1-like"/>
</dbReference>
<dbReference type="GO" id="GO:0051082">
    <property type="term" value="F:unfolded protein binding"/>
    <property type="evidence" value="ECO:0007669"/>
    <property type="project" value="TreeGrafter"/>
</dbReference>
<dbReference type="OrthoDB" id="288703at2759"/>
<comment type="similarity">
    <text evidence="1">Belongs to the nuclear import and ribosome assembly adapter family.</text>
</comment>
<evidence type="ECO:0000313" key="3">
    <source>
        <dbReference type="EMBL" id="KZC11750.1"/>
    </source>
</evidence>
<reference evidence="3 4" key="1">
    <citation type="submission" date="2015-07" db="EMBL/GenBank/DDBJ databases">
        <title>The genome of Dufourea novaeangliae.</title>
        <authorList>
            <person name="Pan H."/>
            <person name="Kapheim K."/>
        </authorList>
    </citation>
    <scope>NUCLEOTIDE SEQUENCE [LARGE SCALE GENOMIC DNA]</scope>
    <source>
        <strain evidence="3">0120121106</strain>
        <tissue evidence="3">Whole body</tissue>
    </source>
</reference>
<dbReference type="EMBL" id="KQ434931">
    <property type="protein sequence ID" value="KZC11750.1"/>
    <property type="molecule type" value="Genomic_DNA"/>
</dbReference>
<feature type="domain" description="SYO1-like TPR repeats" evidence="2">
    <location>
        <begin position="376"/>
        <end position="602"/>
    </location>
</feature>
<evidence type="ECO:0000313" key="4">
    <source>
        <dbReference type="Proteomes" id="UP000076502"/>
    </source>
</evidence>
<dbReference type="Gene3D" id="1.25.10.10">
    <property type="entry name" value="Leucine-rich Repeat Variant"/>
    <property type="match status" value="1"/>
</dbReference>